<feature type="compositionally biased region" description="Basic and acidic residues" evidence="5">
    <location>
        <begin position="154"/>
        <end position="165"/>
    </location>
</feature>
<dbReference type="InterPro" id="IPR017896">
    <property type="entry name" value="4Fe4S_Fe-S-bd"/>
</dbReference>
<sequence length="165" mass="18545">MMENTYGLLIDYEYCTGCQSCEVACKEEHNYPVGKWGIRVHDDGPWEIEENMINWNKLPFPTDLCDLCAARTAVGREPTCAHHCLANVIVYGTIAELAPKLAEKPKQVLFVPQFKPLEARGKFEPRNKLVGKVHHAAAIEVTENKHFTTSSQRSDSRTDVGIDEA</sequence>
<dbReference type="Proteomes" id="UP001487305">
    <property type="component" value="Unassembled WGS sequence"/>
</dbReference>
<protein>
    <submittedName>
        <fullName evidence="7">Oxidoreductase</fullName>
    </submittedName>
</protein>
<feature type="domain" description="4Fe-4S ferredoxin-type" evidence="6">
    <location>
        <begin position="6"/>
        <end position="35"/>
    </location>
</feature>
<dbReference type="RefSeq" id="WP_349227444.1">
    <property type="nucleotide sequence ID" value="NZ_JBBNOP010000006.1"/>
</dbReference>
<keyword evidence="3" id="KW-0408">Iron</keyword>
<proteinExistence type="predicted"/>
<dbReference type="PROSITE" id="PS51379">
    <property type="entry name" value="4FE4S_FER_2"/>
    <property type="match status" value="1"/>
</dbReference>
<dbReference type="EMBL" id="JBBNOP010000006">
    <property type="protein sequence ID" value="MEQ3362975.1"/>
    <property type="molecule type" value="Genomic_DNA"/>
</dbReference>
<evidence type="ECO:0000256" key="5">
    <source>
        <dbReference type="SAM" id="MobiDB-lite"/>
    </source>
</evidence>
<evidence type="ECO:0000256" key="1">
    <source>
        <dbReference type="ARBA" id="ARBA00022485"/>
    </source>
</evidence>
<evidence type="ECO:0000313" key="8">
    <source>
        <dbReference type="Proteomes" id="UP001487305"/>
    </source>
</evidence>
<evidence type="ECO:0000256" key="3">
    <source>
        <dbReference type="ARBA" id="ARBA00023004"/>
    </source>
</evidence>
<accession>A0ABV1JDP2</accession>
<dbReference type="PANTHER" id="PTHR43177">
    <property type="entry name" value="PROTEIN NRFC"/>
    <property type="match status" value="1"/>
</dbReference>
<keyword evidence="2" id="KW-0479">Metal-binding</keyword>
<keyword evidence="4" id="KW-0411">Iron-sulfur</keyword>
<dbReference type="Gene3D" id="3.30.70.20">
    <property type="match status" value="1"/>
</dbReference>
<evidence type="ECO:0000256" key="2">
    <source>
        <dbReference type="ARBA" id="ARBA00022723"/>
    </source>
</evidence>
<dbReference type="PANTHER" id="PTHR43177:SF3">
    <property type="entry name" value="PROTEIN NRFC HOMOLOG"/>
    <property type="match status" value="1"/>
</dbReference>
<keyword evidence="1" id="KW-0004">4Fe-4S</keyword>
<organism evidence="7 8">
    <name type="scientific">Raoultibacter massiliensis</name>
    <dbReference type="NCBI Taxonomy" id="1852371"/>
    <lineage>
        <taxon>Bacteria</taxon>
        <taxon>Bacillati</taxon>
        <taxon>Actinomycetota</taxon>
        <taxon>Coriobacteriia</taxon>
        <taxon>Eggerthellales</taxon>
        <taxon>Eggerthellaceae</taxon>
        <taxon>Raoultibacter</taxon>
    </lineage>
</organism>
<gene>
    <name evidence="7" type="ORF">AAA083_08295</name>
</gene>
<feature type="region of interest" description="Disordered" evidence="5">
    <location>
        <begin position="144"/>
        <end position="165"/>
    </location>
</feature>
<comment type="caution">
    <text evidence="7">The sequence shown here is derived from an EMBL/GenBank/DDBJ whole genome shotgun (WGS) entry which is preliminary data.</text>
</comment>
<evidence type="ECO:0000313" key="7">
    <source>
        <dbReference type="EMBL" id="MEQ3362975.1"/>
    </source>
</evidence>
<dbReference type="InterPro" id="IPR050954">
    <property type="entry name" value="ET_IronSulfur_Cluster-Binding"/>
</dbReference>
<evidence type="ECO:0000256" key="4">
    <source>
        <dbReference type="ARBA" id="ARBA00023014"/>
    </source>
</evidence>
<name>A0ABV1JDP2_9ACTN</name>
<dbReference type="SUPFAM" id="SSF54862">
    <property type="entry name" value="4Fe-4S ferredoxins"/>
    <property type="match status" value="1"/>
</dbReference>
<evidence type="ECO:0000259" key="6">
    <source>
        <dbReference type="PROSITE" id="PS51379"/>
    </source>
</evidence>
<keyword evidence="8" id="KW-1185">Reference proteome</keyword>
<reference evidence="7 8" key="1">
    <citation type="submission" date="2024-04" db="EMBL/GenBank/DDBJ databases">
        <title>Human intestinal bacterial collection.</title>
        <authorList>
            <person name="Pauvert C."/>
            <person name="Hitch T.C.A."/>
            <person name="Clavel T."/>
        </authorList>
    </citation>
    <scope>NUCLEOTIDE SEQUENCE [LARGE SCALE GENOMIC DNA]</scope>
    <source>
        <strain evidence="7 8">CLA-KB-H42</strain>
    </source>
</reference>